<reference evidence="4" key="1">
    <citation type="submission" date="2022-12" db="EMBL/GenBank/DDBJ databases">
        <authorList>
            <person name="Alioto T."/>
            <person name="Alioto T."/>
            <person name="Gomez Garrido J."/>
        </authorList>
    </citation>
    <scope>NUCLEOTIDE SEQUENCE</scope>
</reference>
<dbReference type="AlphaFoldDB" id="A0AA35KR81"/>
<organism evidence="4 5">
    <name type="scientific">Podarcis lilfordi</name>
    <name type="common">Lilford's wall lizard</name>
    <dbReference type="NCBI Taxonomy" id="74358"/>
    <lineage>
        <taxon>Eukaryota</taxon>
        <taxon>Metazoa</taxon>
        <taxon>Chordata</taxon>
        <taxon>Craniata</taxon>
        <taxon>Vertebrata</taxon>
        <taxon>Euteleostomi</taxon>
        <taxon>Lepidosauria</taxon>
        <taxon>Squamata</taxon>
        <taxon>Bifurcata</taxon>
        <taxon>Unidentata</taxon>
        <taxon>Episquamata</taxon>
        <taxon>Laterata</taxon>
        <taxon>Lacertibaenia</taxon>
        <taxon>Lacertidae</taxon>
        <taxon>Podarcis</taxon>
    </lineage>
</organism>
<evidence type="ECO:0000313" key="5">
    <source>
        <dbReference type="Proteomes" id="UP001178461"/>
    </source>
</evidence>
<evidence type="ECO:0000259" key="3">
    <source>
        <dbReference type="PROSITE" id="PS50095"/>
    </source>
</evidence>
<evidence type="ECO:0000256" key="1">
    <source>
        <dbReference type="PROSITE-ProRule" id="PRU00152"/>
    </source>
</evidence>
<keyword evidence="2" id="KW-0812">Transmembrane</keyword>
<dbReference type="PANTHER" id="PTHR10877:SF197">
    <property type="entry name" value="POLYCYSTIC KIDNEY DISEASE PROTEIN 1-LIKE 2"/>
    <property type="match status" value="1"/>
</dbReference>
<dbReference type="GO" id="GO:0050982">
    <property type="term" value="P:detection of mechanical stimulus"/>
    <property type="evidence" value="ECO:0007669"/>
    <property type="project" value="TreeGrafter"/>
</dbReference>
<dbReference type="InterPro" id="IPR036392">
    <property type="entry name" value="PLAT/LH2_dom_sf"/>
</dbReference>
<feature type="transmembrane region" description="Helical" evidence="2">
    <location>
        <begin position="424"/>
        <end position="443"/>
    </location>
</feature>
<dbReference type="InterPro" id="IPR051223">
    <property type="entry name" value="Polycystin"/>
</dbReference>
<protein>
    <submittedName>
        <fullName evidence="4">Kidney disease 1-like 2</fullName>
    </submittedName>
</protein>
<dbReference type="InterPro" id="IPR001024">
    <property type="entry name" value="PLAT/LH2_dom"/>
</dbReference>
<comment type="caution">
    <text evidence="1">Lacks conserved residue(s) required for the propagation of feature annotation.</text>
</comment>
<dbReference type="EMBL" id="OX395133">
    <property type="protein sequence ID" value="CAI5782254.1"/>
    <property type="molecule type" value="Genomic_DNA"/>
</dbReference>
<dbReference type="Gene3D" id="2.60.60.20">
    <property type="entry name" value="PLAT/LH2 domain"/>
    <property type="match status" value="1"/>
</dbReference>
<evidence type="ECO:0000256" key="2">
    <source>
        <dbReference type="SAM" id="Phobius"/>
    </source>
</evidence>
<sequence>MSAQPKDMLSICLYRITTPTFTNEASAIREALQDVVPRTWQQELLQRLTLPVNNGAWSASELEEEVGFLQAVSEDLLKRRPPASPHWHLLNLLAVHGTSRLLQVILGPCSPNVNIQQHEALTGTLMQILHKLEQALQELGGSSDAITMETPLISIYTHRVNSSRLGNMAFSFPGNPWAARVILPEQSALGSIMPQNIPVDVQMVSFLGSPFPPSSEQGVTGAVAELNLLSEGSQISVSNLSTPVQIFLPWVVPSAPAEPAAFLSPGEALLLTANVTWTGGSLMIHAHLDPVGPLELFLQPSEQLREPIEPNIGLDGYTWLVKEEVLRDLRGALQFLVVPLNLSASQGPATLHVSTYGIQCVSRHLPDAQWQEAGCKVGESSSLAEGHCLCTHLSFFGSSFWVAPVQLDVVRTAEYFSQVNKNPVLVVVLGVVYALYLVGVAWARWLDTRPLHQAGPVLLSDDDPCAQYGYLLQMCLHGQQKAPGGSPCQVCICLQGSSGVSKPRRLPLDTSLFLLREPYPLGELQSIWLWQEPHSAPQLPWHIAHITVRDLQQSRRFHFSCQPWHVLAAGAPHSTAQHFLAAPQHQLTAFWPIFRQRTLSGLREEHTVLTVLLTRTGHGRPVTRVQGLSCGFCLLLCSALVSLMFWEVPHDSPELLSVGSCFSLSWKDIMISVESALITFPVNLLLVFIFRHAEPRKSHAKPGLATAVPSAPASPTTLDTVHESLRGAVETLSKASKQSQQLLHPDMDLEELLQWLARFIHPDPGEEEEAAGREPKISSVASSPDALHQTYCNRYLLLKLRHISRLLGELELGVPTAKHPPALQQRVEEMARRLELASPIRSRSIRRWHLPWWGAWVGWALLVSLSAVATFFSLLYGFHYGKESTERWLISTAISMGQALFVLQPLKVISFAIFCALILKKAEDEDEAALDLEDRLCSLQ</sequence>
<evidence type="ECO:0000313" key="4">
    <source>
        <dbReference type="EMBL" id="CAI5782254.1"/>
    </source>
</evidence>
<feature type="transmembrane region" description="Helical" evidence="2">
    <location>
        <begin position="625"/>
        <end position="646"/>
    </location>
</feature>
<feature type="domain" description="PLAT" evidence="3">
    <location>
        <begin position="468"/>
        <end position="579"/>
    </location>
</feature>
<dbReference type="Proteomes" id="UP001178461">
    <property type="component" value="Chromosome 8"/>
</dbReference>
<dbReference type="PANTHER" id="PTHR10877">
    <property type="entry name" value="POLYCYSTIN FAMILY MEMBER"/>
    <property type="match status" value="1"/>
</dbReference>
<dbReference type="GO" id="GO:0016020">
    <property type="term" value="C:membrane"/>
    <property type="evidence" value="ECO:0007669"/>
    <property type="project" value="TreeGrafter"/>
</dbReference>
<dbReference type="GO" id="GO:0005262">
    <property type="term" value="F:calcium channel activity"/>
    <property type="evidence" value="ECO:0007669"/>
    <property type="project" value="TreeGrafter"/>
</dbReference>
<dbReference type="SUPFAM" id="SSF49723">
    <property type="entry name" value="Lipase/lipooxygenase domain (PLAT/LH2 domain)"/>
    <property type="match status" value="1"/>
</dbReference>
<dbReference type="PROSITE" id="PS50095">
    <property type="entry name" value="PLAT"/>
    <property type="match status" value="1"/>
</dbReference>
<keyword evidence="2" id="KW-0472">Membrane</keyword>
<keyword evidence="2" id="KW-1133">Transmembrane helix</keyword>
<gene>
    <name evidence="4" type="ORF">PODLI_1B035392</name>
</gene>
<feature type="transmembrane region" description="Helical" evidence="2">
    <location>
        <begin position="898"/>
        <end position="919"/>
    </location>
</feature>
<feature type="transmembrane region" description="Helical" evidence="2">
    <location>
        <begin position="850"/>
        <end position="878"/>
    </location>
</feature>
<feature type="transmembrane region" description="Helical" evidence="2">
    <location>
        <begin position="669"/>
        <end position="690"/>
    </location>
</feature>
<accession>A0AA35KR81</accession>
<keyword evidence="5" id="KW-1185">Reference proteome</keyword>
<name>A0AA35KR81_9SAUR</name>
<proteinExistence type="predicted"/>